<protein>
    <submittedName>
        <fullName evidence="1">Uncharacterized protein</fullName>
    </submittedName>
</protein>
<dbReference type="Proteomes" id="UP001054945">
    <property type="component" value="Unassembled WGS sequence"/>
</dbReference>
<comment type="caution">
    <text evidence="1">The sequence shown here is derived from an EMBL/GenBank/DDBJ whole genome shotgun (WGS) entry which is preliminary data.</text>
</comment>
<dbReference type="AlphaFoldDB" id="A0AAV4MRE3"/>
<evidence type="ECO:0000313" key="1">
    <source>
        <dbReference type="EMBL" id="GIX74927.1"/>
    </source>
</evidence>
<keyword evidence="2" id="KW-1185">Reference proteome</keyword>
<name>A0AAV4MRE3_CAEEX</name>
<reference evidence="1 2" key="1">
    <citation type="submission" date="2021-06" db="EMBL/GenBank/DDBJ databases">
        <title>Caerostris extrusa draft genome.</title>
        <authorList>
            <person name="Kono N."/>
            <person name="Arakawa K."/>
        </authorList>
    </citation>
    <scope>NUCLEOTIDE SEQUENCE [LARGE SCALE GENOMIC DNA]</scope>
</reference>
<accession>A0AAV4MRE3</accession>
<dbReference type="EMBL" id="BPLR01002538">
    <property type="protein sequence ID" value="GIX74927.1"/>
    <property type="molecule type" value="Genomic_DNA"/>
</dbReference>
<evidence type="ECO:0000313" key="2">
    <source>
        <dbReference type="Proteomes" id="UP001054945"/>
    </source>
</evidence>
<organism evidence="1 2">
    <name type="scientific">Caerostris extrusa</name>
    <name type="common">Bark spider</name>
    <name type="synonym">Caerostris bankana</name>
    <dbReference type="NCBI Taxonomy" id="172846"/>
    <lineage>
        <taxon>Eukaryota</taxon>
        <taxon>Metazoa</taxon>
        <taxon>Ecdysozoa</taxon>
        <taxon>Arthropoda</taxon>
        <taxon>Chelicerata</taxon>
        <taxon>Arachnida</taxon>
        <taxon>Araneae</taxon>
        <taxon>Araneomorphae</taxon>
        <taxon>Entelegynae</taxon>
        <taxon>Araneoidea</taxon>
        <taxon>Araneidae</taxon>
        <taxon>Caerostris</taxon>
    </lineage>
</organism>
<sequence>MRNYNVNMATYSNHLAVKTNFVGIFESNLLIPERKDYLTKEPSNCEEQRKEIRSVLNHQSVVTNCLTVKQGRGNIIESVLSHLTVQRMQIAVVKNRGNITVSLLRHLEVQTIPIAPNNRGLSKYNRITINNLNISPTSENES</sequence>
<proteinExistence type="predicted"/>
<gene>
    <name evidence="1" type="ORF">CEXT_655771</name>
</gene>